<dbReference type="AlphaFoldDB" id="A0A2S1YNM5"/>
<evidence type="ECO:0008006" key="3">
    <source>
        <dbReference type="Google" id="ProtNLM"/>
    </source>
</evidence>
<proteinExistence type="predicted"/>
<dbReference type="Proteomes" id="UP000245250">
    <property type="component" value="Chromosome"/>
</dbReference>
<dbReference type="InterPro" id="IPR007438">
    <property type="entry name" value="DUF488"/>
</dbReference>
<keyword evidence="2" id="KW-1185">Reference proteome</keyword>
<organism evidence="1 2">
    <name type="scientific">Flavobacterium crocinum</name>
    <dbReference type="NCBI Taxonomy" id="2183896"/>
    <lineage>
        <taxon>Bacteria</taxon>
        <taxon>Pseudomonadati</taxon>
        <taxon>Bacteroidota</taxon>
        <taxon>Flavobacteriia</taxon>
        <taxon>Flavobacteriales</taxon>
        <taxon>Flavobacteriaceae</taxon>
        <taxon>Flavobacterium</taxon>
    </lineage>
</organism>
<dbReference type="Pfam" id="PF04343">
    <property type="entry name" value="DUF488"/>
    <property type="match status" value="1"/>
</dbReference>
<evidence type="ECO:0000313" key="2">
    <source>
        <dbReference type="Proteomes" id="UP000245250"/>
    </source>
</evidence>
<dbReference type="KEGG" id="fcr:HYN56_16005"/>
<gene>
    <name evidence="1" type="ORF">HYN56_16005</name>
</gene>
<dbReference type="EMBL" id="CP029255">
    <property type="protein sequence ID" value="AWK05661.1"/>
    <property type="molecule type" value="Genomic_DNA"/>
</dbReference>
<evidence type="ECO:0000313" key="1">
    <source>
        <dbReference type="EMBL" id="AWK05661.1"/>
    </source>
</evidence>
<dbReference type="OrthoDB" id="9789109at2"/>
<sequence length="195" mass="22498">MVFIFVIFNLIRNNMNRSTIYSIGHGNKTLKKFIEELLAYKIEFLFDVRSKPYSKFNPHFNKDSLEAELTQNGVTYIYAGDFLGGLPNDITCYVKGKVDYEKVKEKDFFKTGINTIVEANHEKMIIALMCSETKPETCHRSKLIGQELLKYNISVNHIIDSSLIKDQAKVMNEFMQGKNLTNLFGDEPLTSKKKY</sequence>
<reference evidence="1 2" key="1">
    <citation type="submission" date="2018-05" db="EMBL/GenBank/DDBJ databases">
        <title>Genome sequencing of Flavobacterium sp. HYN0056.</title>
        <authorList>
            <person name="Yi H."/>
            <person name="Baek C."/>
        </authorList>
    </citation>
    <scope>NUCLEOTIDE SEQUENCE [LARGE SCALE GENOMIC DNA]</scope>
    <source>
        <strain evidence="1 2">HYN0056</strain>
    </source>
</reference>
<accession>A0A2S1YNM5</accession>
<dbReference type="PIRSF" id="PIRSF024492">
    <property type="entry name" value="UCP024492"/>
    <property type="match status" value="1"/>
</dbReference>
<protein>
    <recommendedName>
        <fullName evidence="3">DUF488 domain-containing protein</fullName>
    </recommendedName>
</protein>
<dbReference type="InterPro" id="IPR014519">
    <property type="entry name" value="UCP024492"/>
</dbReference>
<dbReference type="PANTHER" id="PTHR39337:SF1">
    <property type="entry name" value="BLR5642 PROTEIN"/>
    <property type="match status" value="1"/>
</dbReference>
<dbReference type="PANTHER" id="PTHR39337">
    <property type="entry name" value="BLR5642 PROTEIN"/>
    <property type="match status" value="1"/>
</dbReference>
<name>A0A2S1YNM5_9FLAO</name>